<keyword evidence="3" id="KW-0347">Helicase</keyword>
<gene>
    <name evidence="3" type="ORF">OV079_02710</name>
</gene>
<dbReference type="PANTHER" id="PTHR47396:SF1">
    <property type="entry name" value="ATP-DEPENDENT HELICASE IRC3-RELATED"/>
    <property type="match status" value="1"/>
</dbReference>
<name>A0A9X3ITX5_9BACT</name>
<protein>
    <submittedName>
        <fullName evidence="3">DEAD/DEAH box helicase family protein</fullName>
    </submittedName>
</protein>
<dbReference type="GO" id="GO:0003677">
    <property type="term" value="F:DNA binding"/>
    <property type="evidence" value="ECO:0007669"/>
    <property type="project" value="InterPro"/>
</dbReference>
<dbReference type="GO" id="GO:0005829">
    <property type="term" value="C:cytosol"/>
    <property type="evidence" value="ECO:0007669"/>
    <property type="project" value="TreeGrafter"/>
</dbReference>
<keyword evidence="3" id="KW-0067">ATP-binding</keyword>
<accession>A0A9X3ITX5</accession>
<dbReference type="Gene3D" id="3.40.50.300">
    <property type="entry name" value="P-loop containing nucleotide triphosphate hydrolases"/>
    <property type="match status" value="2"/>
</dbReference>
<dbReference type="Pfam" id="PF04851">
    <property type="entry name" value="ResIII"/>
    <property type="match status" value="1"/>
</dbReference>
<reference evidence="3" key="1">
    <citation type="submission" date="2022-11" db="EMBL/GenBank/DDBJ databases">
        <title>Minimal conservation of predation-associated metabolite biosynthetic gene clusters underscores biosynthetic potential of Myxococcota including descriptions for ten novel species: Archangium lansinium sp. nov., Myxococcus landrumus sp. nov., Nannocystis bai.</title>
        <authorList>
            <person name="Ahearne A."/>
            <person name="Stevens C."/>
            <person name="Phillips K."/>
        </authorList>
    </citation>
    <scope>NUCLEOTIDE SEQUENCE</scope>
    <source>
        <strain evidence="3">Na p29</strain>
    </source>
</reference>
<comment type="caution">
    <text evidence="3">The sequence shown here is derived from an EMBL/GenBank/DDBJ whole genome shotgun (WGS) entry which is preliminary data.</text>
</comment>
<evidence type="ECO:0000313" key="4">
    <source>
        <dbReference type="Proteomes" id="UP001150924"/>
    </source>
</evidence>
<dbReference type="Proteomes" id="UP001150924">
    <property type="component" value="Unassembled WGS sequence"/>
</dbReference>
<dbReference type="InterPro" id="IPR006935">
    <property type="entry name" value="Helicase/UvrB_N"/>
</dbReference>
<keyword evidence="3" id="KW-0547">Nucleotide-binding</keyword>
<dbReference type="SMART" id="SM00487">
    <property type="entry name" value="DEXDc"/>
    <property type="match status" value="1"/>
</dbReference>
<feature type="domain" description="Helicase ATP-binding" evidence="2">
    <location>
        <begin position="118"/>
        <end position="332"/>
    </location>
</feature>
<sequence length="632" mass="69388">MTDQFDADELRRLAFSHGGSELYKALPPSPSSTAQLAFDLAQRLGDRGLLNRDFLAALVRVRPTFKDVLVQQHELFGGASTLNDDARACTENVSPLGPSLTAPKVPGSYFDDVRDRLNLKTLRTCQKEAFWALADYYGSGSRSAACVMAVGAGKTALGIAAVLAFTRRRALIVSPGNIIRSTFDKALDHTALGNVLYGLPGGPLIPGLRPPAVLTLDRDEGPFREIAGDALRAADIIITNFHLLGTGGDADDLLAKLAPHDIDLIVVDEAHIAASESYQRLFAHFSGARTLLMSACFQRLDGKPIDADIVYRYRLIDSIADGNAKNLRIQRFAPESDETVYEMVWPDGAREEIVGREALLALIGDERKLGRIVAKSDASIRQVMWVVRDCLDRQREVLAPVKPRVLFSALGEWHAAQITRIAKAYGIAAAYLHHAMTDRAIGAVRSRFEQESGDLDAIVQLKMLGQGYDFPPISIVVPMRPYGSFSEFYQFVGRGIRVLLHPAVVGRVGPDQQFLDVVYHAEFGLDGHIDTIYRENDMDSSTVHTSRTWGKSGPGDLPGSTGVDTATRPDTFVLFEPGSIMSRVVHDQARVEQRRLEREREALAARYAAYASTSDNPVPFDKFTQLLKVISE</sequence>
<dbReference type="InterPro" id="IPR050742">
    <property type="entry name" value="Helicase_Restrict-Modif_Enz"/>
</dbReference>
<keyword evidence="3" id="KW-0378">Hydrolase</keyword>
<dbReference type="InterPro" id="IPR014001">
    <property type="entry name" value="Helicase_ATP-bd"/>
</dbReference>
<dbReference type="PANTHER" id="PTHR47396">
    <property type="entry name" value="TYPE I RESTRICTION ENZYME ECOKI R PROTEIN"/>
    <property type="match status" value="1"/>
</dbReference>
<organism evidence="3 4">
    <name type="scientific">Nannocystis pusilla</name>
    <dbReference type="NCBI Taxonomy" id="889268"/>
    <lineage>
        <taxon>Bacteria</taxon>
        <taxon>Pseudomonadati</taxon>
        <taxon>Myxococcota</taxon>
        <taxon>Polyangia</taxon>
        <taxon>Nannocystales</taxon>
        <taxon>Nannocystaceae</taxon>
        <taxon>Nannocystis</taxon>
    </lineage>
</organism>
<dbReference type="SUPFAM" id="SSF52540">
    <property type="entry name" value="P-loop containing nucleoside triphosphate hydrolases"/>
    <property type="match status" value="1"/>
</dbReference>
<evidence type="ECO:0000313" key="3">
    <source>
        <dbReference type="EMBL" id="MCY1004497.1"/>
    </source>
</evidence>
<keyword evidence="4" id="KW-1185">Reference proteome</keyword>
<dbReference type="InterPro" id="IPR027417">
    <property type="entry name" value="P-loop_NTPase"/>
</dbReference>
<dbReference type="GO" id="GO:0004386">
    <property type="term" value="F:helicase activity"/>
    <property type="evidence" value="ECO:0007669"/>
    <property type="project" value="UniProtKB-KW"/>
</dbReference>
<evidence type="ECO:0000259" key="2">
    <source>
        <dbReference type="SMART" id="SM00487"/>
    </source>
</evidence>
<proteinExistence type="predicted"/>
<dbReference type="InterPro" id="IPR001650">
    <property type="entry name" value="Helicase_C-like"/>
</dbReference>
<dbReference type="RefSeq" id="WP_267766048.1">
    <property type="nucleotide sequence ID" value="NZ_JAPNKE010000002.1"/>
</dbReference>
<dbReference type="EMBL" id="JAPNKE010000002">
    <property type="protein sequence ID" value="MCY1004497.1"/>
    <property type="molecule type" value="Genomic_DNA"/>
</dbReference>
<feature type="region of interest" description="Disordered" evidence="1">
    <location>
        <begin position="543"/>
        <end position="563"/>
    </location>
</feature>
<evidence type="ECO:0000256" key="1">
    <source>
        <dbReference type="SAM" id="MobiDB-lite"/>
    </source>
</evidence>
<dbReference type="Pfam" id="PF00271">
    <property type="entry name" value="Helicase_C"/>
    <property type="match status" value="1"/>
</dbReference>
<dbReference type="GO" id="GO:0016787">
    <property type="term" value="F:hydrolase activity"/>
    <property type="evidence" value="ECO:0007669"/>
    <property type="project" value="InterPro"/>
</dbReference>
<dbReference type="AlphaFoldDB" id="A0A9X3ITX5"/>
<dbReference type="GO" id="GO:0005524">
    <property type="term" value="F:ATP binding"/>
    <property type="evidence" value="ECO:0007669"/>
    <property type="project" value="InterPro"/>
</dbReference>